<proteinExistence type="inferred from homology"/>
<gene>
    <name evidence="11" type="primary">RvY_08812-1</name>
    <name evidence="11" type="synonym">RvY_08812.1</name>
    <name evidence="11" type="ORF">RvY_08812</name>
</gene>
<dbReference type="InterPro" id="IPR006434">
    <property type="entry name" value="Pyrimidine_nucleotidase_eu"/>
</dbReference>
<comment type="catalytic activity">
    <reaction evidence="1 9">
        <text>a ribonucleoside 5'-phosphate + H2O = a ribonucleoside + phosphate</text>
        <dbReference type="Rhea" id="RHEA:12484"/>
        <dbReference type="ChEBI" id="CHEBI:15377"/>
        <dbReference type="ChEBI" id="CHEBI:18254"/>
        <dbReference type="ChEBI" id="CHEBI:43474"/>
        <dbReference type="ChEBI" id="CHEBI:58043"/>
        <dbReference type="EC" id="3.1.3.5"/>
    </reaction>
</comment>
<reference evidence="11 12" key="1">
    <citation type="journal article" date="2016" name="Nat. Commun.">
        <title>Extremotolerant tardigrade genome and improved radiotolerance of human cultured cells by tardigrade-unique protein.</title>
        <authorList>
            <person name="Hashimoto T."/>
            <person name="Horikawa D.D."/>
            <person name="Saito Y."/>
            <person name="Kuwahara H."/>
            <person name="Kozuka-Hata H."/>
            <person name="Shin-I T."/>
            <person name="Minakuchi Y."/>
            <person name="Ohishi K."/>
            <person name="Motoyama A."/>
            <person name="Aizu T."/>
            <person name="Enomoto A."/>
            <person name="Kondo K."/>
            <person name="Tanaka S."/>
            <person name="Hara Y."/>
            <person name="Koshikawa S."/>
            <person name="Sagara H."/>
            <person name="Miura T."/>
            <person name="Yokobori S."/>
            <person name="Miyagawa K."/>
            <person name="Suzuki Y."/>
            <person name="Kubo T."/>
            <person name="Oyama M."/>
            <person name="Kohara Y."/>
            <person name="Fujiyama A."/>
            <person name="Arakawa K."/>
            <person name="Katayama T."/>
            <person name="Toyoda A."/>
            <person name="Kunieda T."/>
        </authorList>
    </citation>
    <scope>NUCLEOTIDE SEQUENCE [LARGE SCALE GENOMIC DNA]</scope>
    <source>
        <strain evidence="11 12">YOKOZUNA-1</strain>
    </source>
</reference>
<dbReference type="AlphaFoldDB" id="A0A1D1VCS0"/>
<evidence type="ECO:0000313" key="12">
    <source>
        <dbReference type="Proteomes" id="UP000186922"/>
    </source>
</evidence>
<keyword evidence="10" id="KW-1133">Transmembrane helix</keyword>
<organism evidence="11 12">
    <name type="scientific">Ramazzottius varieornatus</name>
    <name type="common">Water bear</name>
    <name type="synonym">Tardigrade</name>
    <dbReference type="NCBI Taxonomy" id="947166"/>
    <lineage>
        <taxon>Eukaryota</taxon>
        <taxon>Metazoa</taxon>
        <taxon>Ecdysozoa</taxon>
        <taxon>Tardigrada</taxon>
        <taxon>Eutardigrada</taxon>
        <taxon>Parachela</taxon>
        <taxon>Hypsibioidea</taxon>
        <taxon>Ramazzottiidae</taxon>
        <taxon>Ramazzottius</taxon>
    </lineage>
</organism>
<keyword evidence="9" id="KW-0963">Cytoplasm</keyword>
<comment type="similarity">
    <text evidence="2 9">Belongs to the pyrimidine 5'-nucleotidase family.</text>
</comment>
<keyword evidence="10" id="KW-0812">Transmembrane</keyword>
<dbReference type="Gene3D" id="3.40.50.1000">
    <property type="entry name" value="HAD superfamily/HAD-like"/>
    <property type="match status" value="1"/>
</dbReference>
<dbReference type="PANTHER" id="PTHR13045">
    <property type="entry name" value="5'-NUCLEOTIDASE"/>
    <property type="match status" value="1"/>
</dbReference>
<keyword evidence="4" id="KW-0479">Metal-binding</keyword>
<dbReference type="Gene3D" id="1.10.150.340">
    <property type="entry name" value="Pyrimidine 5'-nucleotidase (UMPH-1), N-terminal domain"/>
    <property type="match status" value="1"/>
</dbReference>
<evidence type="ECO:0000256" key="9">
    <source>
        <dbReference type="RuleBase" id="RU361276"/>
    </source>
</evidence>
<sequence>MPSSSSSSGSPDMHSFLASYGIPLAAGLTAVLGGLSYQLYRWYLVRSQKNERSRDLLARARSAPGELPLVRPIYMGGEEQFRSVVRASNLTKELKAVLCRDGVYIGNPEKVVQKLEKMLADGADRFQVVTDFDATLTRYHRDGVRCSSSYGILDSNSMFPSWFREETDRLRKKYYPIELDPALTVEEKTPLMKDWWTKAHDALKQTNLNQSWLPKMVQESSVEMRDRTGVLFAILDHCNIPLLIYSAGIGDLIKEVLIQRCSFKNFTEPPLIVANYMKFSDKGALIGFSEELIHTFNKHEIFPHHLDYFAKHKNRTNVLLMGDMTGDLRMADGMSHRETLVTIGFLNSKVHESFALYRDSFDIVLIDDQTQDVPIAIVEAIIKGASSD</sequence>
<dbReference type="Pfam" id="PF05822">
    <property type="entry name" value="UMPH-1"/>
    <property type="match status" value="1"/>
</dbReference>
<keyword evidence="10" id="KW-0472">Membrane</keyword>
<evidence type="ECO:0000256" key="5">
    <source>
        <dbReference type="ARBA" id="ARBA00022741"/>
    </source>
</evidence>
<evidence type="ECO:0000256" key="2">
    <source>
        <dbReference type="ARBA" id="ARBA00008389"/>
    </source>
</evidence>
<dbReference type="GO" id="GO:0000287">
    <property type="term" value="F:magnesium ion binding"/>
    <property type="evidence" value="ECO:0007669"/>
    <property type="project" value="InterPro"/>
</dbReference>
<keyword evidence="7" id="KW-0460">Magnesium</keyword>
<name>A0A1D1VCS0_RAMVA</name>
<dbReference type="FunFam" id="1.10.150.340:FF:000001">
    <property type="entry name" value="Cytosolic 5-nucleotidase 3-like"/>
    <property type="match status" value="1"/>
</dbReference>
<protein>
    <recommendedName>
        <fullName evidence="3 9">5'-nucleotidase</fullName>
        <ecNumber evidence="3 9">3.1.3.5</ecNumber>
    </recommendedName>
</protein>
<dbReference type="NCBIfam" id="TIGR01544">
    <property type="entry name" value="HAD-SF-IE"/>
    <property type="match status" value="1"/>
</dbReference>
<dbReference type="SUPFAM" id="SSF56784">
    <property type="entry name" value="HAD-like"/>
    <property type="match status" value="1"/>
</dbReference>
<comment type="caution">
    <text evidence="11">The sequence shown here is derived from an EMBL/GenBank/DDBJ whole genome shotgun (WGS) entry which is preliminary data.</text>
</comment>
<dbReference type="GO" id="GO:0009117">
    <property type="term" value="P:nucleotide metabolic process"/>
    <property type="evidence" value="ECO:0007669"/>
    <property type="project" value="UniProtKB-KW"/>
</dbReference>
<dbReference type="GO" id="GO:0000166">
    <property type="term" value="F:nucleotide binding"/>
    <property type="evidence" value="ECO:0007669"/>
    <property type="project" value="UniProtKB-KW"/>
</dbReference>
<feature type="transmembrane region" description="Helical" evidence="10">
    <location>
        <begin position="20"/>
        <end position="40"/>
    </location>
</feature>
<evidence type="ECO:0000313" key="11">
    <source>
        <dbReference type="EMBL" id="GAU97537.1"/>
    </source>
</evidence>
<accession>A0A1D1VCS0</accession>
<dbReference type="EMBL" id="BDGG01000004">
    <property type="protein sequence ID" value="GAU97537.1"/>
    <property type="molecule type" value="Genomic_DNA"/>
</dbReference>
<dbReference type="SFLD" id="SFLDG01128">
    <property type="entry name" value="C1.4:_5'-Nucleotidase_Like"/>
    <property type="match status" value="1"/>
</dbReference>
<dbReference type="InterPro" id="IPR036412">
    <property type="entry name" value="HAD-like_sf"/>
</dbReference>
<evidence type="ECO:0000256" key="6">
    <source>
        <dbReference type="ARBA" id="ARBA00022801"/>
    </source>
</evidence>
<evidence type="ECO:0000256" key="3">
    <source>
        <dbReference type="ARBA" id="ARBA00012643"/>
    </source>
</evidence>
<dbReference type="GO" id="GO:0008253">
    <property type="term" value="F:5'-nucleotidase activity"/>
    <property type="evidence" value="ECO:0007669"/>
    <property type="project" value="UniProtKB-EC"/>
</dbReference>
<dbReference type="EC" id="3.1.3.5" evidence="3 9"/>
<dbReference type="Proteomes" id="UP000186922">
    <property type="component" value="Unassembled WGS sequence"/>
</dbReference>
<keyword evidence="12" id="KW-1185">Reference proteome</keyword>
<dbReference type="STRING" id="947166.A0A1D1VCS0"/>
<evidence type="ECO:0000256" key="1">
    <source>
        <dbReference type="ARBA" id="ARBA00000815"/>
    </source>
</evidence>
<keyword evidence="8 9" id="KW-0546">Nucleotide metabolism</keyword>
<comment type="subcellular location">
    <subcellularLocation>
        <location evidence="9">Cytoplasm</location>
    </subcellularLocation>
</comment>
<evidence type="ECO:0000256" key="10">
    <source>
        <dbReference type="SAM" id="Phobius"/>
    </source>
</evidence>
<dbReference type="PANTHER" id="PTHR13045:SF0">
    <property type="entry name" value="7-METHYLGUANOSINE PHOSPHATE-SPECIFIC 5'-NUCLEOTIDASE"/>
    <property type="match status" value="1"/>
</dbReference>
<dbReference type="SFLD" id="SFLDS00003">
    <property type="entry name" value="Haloacid_Dehalogenase"/>
    <property type="match status" value="1"/>
</dbReference>
<keyword evidence="5 9" id="KW-0547">Nucleotide-binding</keyword>
<evidence type="ECO:0000256" key="7">
    <source>
        <dbReference type="ARBA" id="ARBA00022842"/>
    </source>
</evidence>
<keyword evidence="6 9" id="KW-0378">Hydrolase</keyword>
<dbReference type="GO" id="GO:0005737">
    <property type="term" value="C:cytoplasm"/>
    <property type="evidence" value="ECO:0007669"/>
    <property type="project" value="UniProtKB-SubCell"/>
</dbReference>
<evidence type="ECO:0000256" key="8">
    <source>
        <dbReference type="ARBA" id="ARBA00023080"/>
    </source>
</evidence>
<dbReference type="InterPro" id="IPR023214">
    <property type="entry name" value="HAD_sf"/>
</dbReference>
<evidence type="ECO:0000256" key="4">
    <source>
        <dbReference type="ARBA" id="ARBA00022723"/>
    </source>
</evidence>
<dbReference type="OrthoDB" id="10014216at2759"/>